<protein>
    <submittedName>
        <fullName evidence="1">Uncharacterized protein</fullName>
    </submittedName>
</protein>
<accession>A0A8S5RFA5</accession>
<dbReference type="EMBL" id="BK059099">
    <property type="protein sequence ID" value="DAE29802.1"/>
    <property type="molecule type" value="Genomic_DNA"/>
</dbReference>
<proteinExistence type="predicted"/>
<reference evidence="1" key="1">
    <citation type="journal article" date="2021" name="Proc. Natl. Acad. Sci. U.S.A.">
        <title>A Catalog of Tens of Thousands of Viruses from Human Metagenomes Reveals Hidden Associations with Chronic Diseases.</title>
        <authorList>
            <person name="Tisza M.J."/>
            <person name="Buck C.B."/>
        </authorList>
    </citation>
    <scope>NUCLEOTIDE SEQUENCE</scope>
    <source>
        <strain evidence="1">CtL1g6</strain>
    </source>
</reference>
<sequence length="192" mass="22580">MMTMPEIPYYEPSEQIDEFHTAINITFGELLDTRNGVDWTDPKWSWRDAAYDDEQYRRCCRKIENRYYDRTLGVLPMSRWLRHFHRIIDETMPMLKPLYKAIDENNGAILTSSDTYSKHRSVFSDFPATQLTEAQDYASNATDHQSETIVNGDYMEKAQRIINGEYVDVDIILLDKLDECFSCIITTNINCY</sequence>
<name>A0A8S5RFA5_9VIRU</name>
<organism evidence="1">
    <name type="scientific">virus sp. ctL1g6</name>
    <dbReference type="NCBI Taxonomy" id="2827988"/>
    <lineage>
        <taxon>Viruses</taxon>
    </lineage>
</organism>
<evidence type="ECO:0000313" key="1">
    <source>
        <dbReference type="EMBL" id="DAE29802.1"/>
    </source>
</evidence>